<dbReference type="RefSeq" id="WP_271790579.1">
    <property type="nucleotide sequence ID" value="NZ_CAMXCJ010000010.1"/>
</dbReference>
<protein>
    <submittedName>
        <fullName evidence="1">Uncharacterized protein</fullName>
    </submittedName>
</protein>
<evidence type="ECO:0000313" key="2">
    <source>
        <dbReference type="EMBL" id="CAI3958699.1"/>
    </source>
</evidence>
<sequence>MYLVSENINDGYVEHHLLTLPDWISVVPTTEEYVQNKFIIGSTSSLFGKEKVQQYLAELELLSQTVVNFEVFVDFFKIINFAIANPLNNEIFNLKVKSLYSIFKAVPLLFFNTDTCRELAVLTPFFPSAHDVERVLINHRQKITRNIKILQNMIQQN</sequence>
<dbReference type="Proteomes" id="UP001154255">
    <property type="component" value="Unassembled WGS sequence"/>
</dbReference>
<dbReference type="Proteomes" id="UP001154259">
    <property type="component" value="Unassembled WGS sequence"/>
</dbReference>
<gene>
    <name evidence="2" type="ORF">R53529_LOCUS2161</name>
    <name evidence="1" type="ORF">R53530_LOCUS2125</name>
</gene>
<keyword evidence="4" id="KW-1185">Reference proteome</keyword>
<evidence type="ECO:0000313" key="3">
    <source>
        <dbReference type="Proteomes" id="UP001154255"/>
    </source>
</evidence>
<comment type="caution">
    <text evidence="1">The sequence shown here is derived from an EMBL/GenBank/DDBJ whole genome shotgun (WGS) entry which is preliminary data.</text>
</comment>
<dbReference type="EMBL" id="CAMXCM010000009">
    <property type="protein sequence ID" value="CAI3956007.1"/>
    <property type="molecule type" value="Genomic_DNA"/>
</dbReference>
<reference evidence="1" key="1">
    <citation type="submission" date="2022-10" db="EMBL/GenBank/DDBJ databases">
        <authorList>
            <person name="Botero Cardona J."/>
        </authorList>
    </citation>
    <scope>NUCLEOTIDE SEQUENCE</scope>
    <source>
        <strain evidence="1">LMG 31819</strain>
        <strain evidence="2">R-53529</strain>
    </source>
</reference>
<proteinExistence type="predicted"/>
<evidence type="ECO:0000313" key="4">
    <source>
        <dbReference type="Proteomes" id="UP001154259"/>
    </source>
</evidence>
<organism evidence="1 3">
    <name type="scientific">Commensalibacter communis</name>
    <dbReference type="NCBI Taxonomy" id="2972786"/>
    <lineage>
        <taxon>Bacteria</taxon>
        <taxon>Pseudomonadati</taxon>
        <taxon>Pseudomonadota</taxon>
        <taxon>Alphaproteobacteria</taxon>
        <taxon>Acetobacterales</taxon>
        <taxon>Acetobacteraceae</taxon>
    </lineage>
</organism>
<dbReference type="EMBL" id="CAMXCS010000009">
    <property type="protein sequence ID" value="CAI3958699.1"/>
    <property type="molecule type" value="Genomic_DNA"/>
</dbReference>
<name>A0A9W4TR58_9PROT</name>
<accession>A0A9W4TR58</accession>
<dbReference type="AlphaFoldDB" id="A0A9W4TR58"/>
<evidence type="ECO:0000313" key="1">
    <source>
        <dbReference type="EMBL" id="CAI3956007.1"/>
    </source>
</evidence>